<accession>A0AC58TP76</accession>
<proteinExistence type="predicted"/>
<keyword evidence="1" id="KW-1185">Reference proteome</keyword>
<organism evidence="1 2">
    <name type="scientific">Nicotiana tabacum</name>
    <name type="common">Common tobacco</name>
    <dbReference type="NCBI Taxonomy" id="4097"/>
    <lineage>
        <taxon>Eukaryota</taxon>
        <taxon>Viridiplantae</taxon>
        <taxon>Streptophyta</taxon>
        <taxon>Embryophyta</taxon>
        <taxon>Tracheophyta</taxon>
        <taxon>Spermatophyta</taxon>
        <taxon>Magnoliopsida</taxon>
        <taxon>eudicotyledons</taxon>
        <taxon>Gunneridae</taxon>
        <taxon>Pentapetalae</taxon>
        <taxon>asterids</taxon>
        <taxon>lamiids</taxon>
        <taxon>Solanales</taxon>
        <taxon>Solanaceae</taxon>
        <taxon>Nicotianoideae</taxon>
        <taxon>Nicotianeae</taxon>
        <taxon>Nicotiana</taxon>
    </lineage>
</organism>
<dbReference type="RefSeq" id="XP_075099000.1">
    <property type="nucleotide sequence ID" value="XM_075242899.1"/>
</dbReference>
<gene>
    <name evidence="2" type="primary">LOC107824879</name>
</gene>
<dbReference type="Proteomes" id="UP000790787">
    <property type="component" value="Chromosome 22"/>
</dbReference>
<reference evidence="1" key="1">
    <citation type="journal article" date="2014" name="Nat. Commun.">
        <title>The tobacco genome sequence and its comparison with those of tomato and potato.</title>
        <authorList>
            <person name="Sierro N."/>
            <person name="Battey J.N."/>
            <person name="Ouadi S."/>
            <person name="Bakaher N."/>
            <person name="Bovet L."/>
            <person name="Willig A."/>
            <person name="Goepfert S."/>
            <person name="Peitsch M.C."/>
            <person name="Ivanov N.V."/>
        </authorList>
    </citation>
    <scope>NUCLEOTIDE SEQUENCE [LARGE SCALE GENOMIC DNA]</scope>
</reference>
<protein>
    <submittedName>
        <fullName evidence="2">Uncharacterized protein LOC107824879</fullName>
    </submittedName>
</protein>
<evidence type="ECO:0000313" key="1">
    <source>
        <dbReference type="Proteomes" id="UP000790787"/>
    </source>
</evidence>
<evidence type="ECO:0000313" key="2">
    <source>
        <dbReference type="RefSeq" id="XP_075099000.1"/>
    </source>
</evidence>
<name>A0AC58TP76_TOBAC</name>
<sequence length="488" mass="56035">MTTKFLEKYFSAAKTGRMRKEIHNFSQGEGETVFESWERFKELLRRCPYNGMEQWMQLHYFWDGLKPSSRRLLNSAVAGPLMKKTPDEIVTLLNELSEDAEQWSTDQGDRRRPARVHQVKSSVAMQAQIAAMAKDIKQLTMAQVQNQPQQNPRAPVQRPPGFKKQQRQPYQPPQPNKSSLEDLMKAFINKSNEQLETQGTAIREQGIAIRNLEKQMEPIAKPRVEKVINSTKIVEEQKIGESLAKEDISSKEVDKQKSSSAVEERKHMPVLPFPQKMKWGKLDKFFGKFLKMLKQMYVNIPFTEGSWQLHYTLLIGERNFDKALCNSSTSINFMPLSVFKKLEGELGVIKSVMVSLQLADQTTIIPKGIIEEILVRVDKFVFPVDFIVVDMEVNKEVTLILRRLFLCTGEHEHMLVELLGKHKKAISWSIDNIQGIIPAICIHKILLEEGSKLVVQPQHKLNKNLDEVVQKEILKLLDAAIIFPFSDS</sequence>
<reference evidence="2" key="2">
    <citation type="submission" date="2025-08" db="UniProtKB">
        <authorList>
            <consortium name="RefSeq"/>
        </authorList>
    </citation>
    <scope>IDENTIFICATION</scope>
    <source>
        <tissue evidence="2">Leaf</tissue>
    </source>
</reference>